<evidence type="ECO:0000313" key="2">
    <source>
        <dbReference type="Proteomes" id="UP000184226"/>
    </source>
</evidence>
<accession>A0A1M5XQF1</accession>
<dbReference type="RefSeq" id="WP_073103944.1">
    <property type="nucleotide sequence ID" value="NZ_FQXE01000007.1"/>
</dbReference>
<organism evidence="1 2">
    <name type="scientific">Pollutimonas bauzanensis</name>
    <dbReference type="NCBI Taxonomy" id="658167"/>
    <lineage>
        <taxon>Bacteria</taxon>
        <taxon>Pseudomonadati</taxon>
        <taxon>Pseudomonadota</taxon>
        <taxon>Betaproteobacteria</taxon>
        <taxon>Burkholderiales</taxon>
        <taxon>Alcaligenaceae</taxon>
        <taxon>Pollutimonas</taxon>
    </lineage>
</organism>
<dbReference type="EMBL" id="FQXE01000007">
    <property type="protein sequence ID" value="SHI02075.1"/>
    <property type="molecule type" value="Genomic_DNA"/>
</dbReference>
<evidence type="ECO:0000313" key="1">
    <source>
        <dbReference type="EMBL" id="SHI02075.1"/>
    </source>
</evidence>
<evidence type="ECO:0008006" key="3">
    <source>
        <dbReference type="Google" id="ProtNLM"/>
    </source>
</evidence>
<keyword evidence="2" id="KW-1185">Reference proteome</keyword>
<name>A0A1M5XQF1_9BURK</name>
<dbReference type="Proteomes" id="UP000184226">
    <property type="component" value="Unassembled WGS sequence"/>
</dbReference>
<dbReference type="PANTHER" id="PTHR35813">
    <property type="entry name" value="INNER MEMBRANE PROTEIN YBAN"/>
    <property type="match status" value="1"/>
</dbReference>
<dbReference type="InterPro" id="IPR007401">
    <property type="entry name" value="DUF454"/>
</dbReference>
<dbReference type="GO" id="GO:0005886">
    <property type="term" value="C:plasma membrane"/>
    <property type="evidence" value="ECO:0007669"/>
    <property type="project" value="TreeGrafter"/>
</dbReference>
<reference evidence="1 2" key="1">
    <citation type="submission" date="2016-11" db="EMBL/GenBank/DDBJ databases">
        <authorList>
            <person name="Jaros S."/>
            <person name="Januszkiewicz K."/>
            <person name="Wedrychowicz H."/>
        </authorList>
    </citation>
    <scope>NUCLEOTIDE SEQUENCE [LARGE SCALE GENOMIC DNA]</scope>
    <source>
        <strain evidence="1 2">CGMCC 1.10190</strain>
    </source>
</reference>
<dbReference type="PIRSF" id="PIRSF016789">
    <property type="entry name" value="DUF454"/>
    <property type="match status" value="1"/>
</dbReference>
<sequence>MIKTLFNIAGTLALVLAVLGIFLPLLPTTPFLLLASACYLRGSDRLHGWLMDNKVFGPYLANIHSGRGITLRAKIMALIFLWSSLAFSAWFIHIAWLRVCLLIPGVAVSAYLLRARTPPAAPPQPRAPE</sequence>
<dbReference type="PANTHER" id="PTHR35813:SF1">
    <property type="entry name" value="INNER MEMBRANE PROTEIN YBAN"/>
    <property type="match status" value="1"/>
</dbReference>
<dbReference type="AlphaFoldDB" id="A0A1M5XQF1"/>
<gene>
    <name evidence="1" type="ORF">SAMN04488135_10775</name>
</gene>
<dbReference type="Pfam" id="PF04304">
    <property type="entry name" value="DUF454"/>
    <property type="match status" value="1"/>
</dbReference>
<proteinExistence type="predicted"/>
<protein>
    <recommendedName>
        <fullName evidence="3">Inner membrane protein</fullName>
    </recommendedName>
</protein>